<name>A0A4T0JIX7_WALIC</name>
<organism evidence="3 5">
    <name type="scientific">Wallemia ichthyophaga</name>
    <dbReference type="NCBI Taxonomy" id="245174"/>
    <lineage>
        <taxon>Eukaryota</taxon>
        <taxon>Fungi</taxon>
        <taxon>Dikarya</taxon>
        <taxon>Basidiomycota</taxon>
        <taxon>Wallemiomycotina</taxon>
        <taxon>Wallemiomycetes</taxon>
        <taxon>Wallemiales</taxon>
        <taxon>Wallemiaceae</taxon>
        <taxon>Wallemia</taxon>
    </lineage>
</organism>
<dbReference type="Pfam" id="PF08991">
    <property type="entry name" value="CMC4"/>
    <property type="match status" value="1"/>
</dbReference>
<dbReference type="EMBL" id="SPOF01000087">
    <property type="protein sequence ID" value="TIB07604.1"/>
    <property type="molecule type" value="Genomic_DNA"/>
</dbReference>
<gene>
    <name evidence="3" type="ORF">E3P86_03169</name>
    <name evidence="2" type="ORF">E3P90_04022</name>
</gene>
<dbReference type="InterPro" id="IPR009069">
    <property type="entry name" value="Cys_alpha_HP_mot_SF"/>
</dbReference>
<dbReference type="EMBL" id="SPOI01000208">
    <property type="protein sequence ID" value="TIB32271.1"/>
    <property type="molecule type" value="Genomic_DNA"/>
</dbReference>
<evidence type="ECO:0000313" key="4">
    <source>
        <dbReference type="Proteomes" id="UP000306954"/>
    </source>
</evidence>
<protein>
    <recommendedName>
        <fullName evidence="1">Cx9C motif-containing protein 4, mitochondrial</fullName>
    </recommendedName>
</protein>
<dbReference type="Proteomes" id="UP000306954">
    <property type="component" value="Unassembled WGS sequence"/>
</dbReference>
<evidence type="ECO:0000313" key="5">
    <source>
        <dbReference type="Proteomes" id="UP000310689"/>
    </source>
</evidence>
<dbReference type="AlphaFoldDB" id="A0A4T0JIX7"/>
<dbReference type="InterPro" id="IPR027179">
    <property type="entry name" value="CMC4"/>
</dbReference>
<evidence type="ECO:0000256" key="1">
    <source>
        <dbReference type="ARBA" id="ARBA00019406"/>
    </source>
</evidence>
<dbReference type="Proteomes" id="UP000310689">
    <property type="component" value="Unassembled WGS sequence"/>
</dbReference>
<dbReference type="SUPFAM" id="SSF47072">
    <property type="entry name" value="Cysteine alpha-hairpin motif"/>
    <property type="match status" value="1"/>
</dbReference>
<reference evidence="4 5" key="1">
    <citation type="submission" date="2019-03" db="EMBL/GenBank/DDBJ databases">
        <title>Sequencing 23 genomes of Wallemia ichthyophaga.</title>
        <authorList>
            <person name="Gostincar C."/>
        </authorList>
    </citation>
    <scope>NUCLEOTIDE SEQUENCE [LARGE SCALE GENOMIC DNA]</scope>
    <source>
        <strain evidence="3 5">EXF-6200</strain>
        <strain evidence="2 4">EXF-8621</strain>
    </source>
</reference>
<proteinExistence type="predicted"/>
<sequence>MGDVRTNLCQIEYKITCFIETGRLSSSWCVASLHVLANADELEACKLQGCLMKNDYQQSRCENIIDELYICCGRHYNKTQQKIDSCPIESVLHRKLKDRGLGDKV</sequence>
<evidence type="ECO:0000313" key="3">
    <source>
        <dbReference type="EMBL" id="TIB32271.1"/>
    </source>
</evidence>
<comment type="caution">
    <text evidence="3">The sequence shown here is derived from an EMBL/GenBank/DDBJ whole genome shotgun (WGS) entry which is preliminary data.</text>
</comment>
<dbReference type="OrthoDB" id="13601at2759"/>
<accession>A0A4T0JIX7</accession>
<evidence type="ECO:0000313" key="2">
    <source>
        <dbReference type="EMBL" id="TIB07604.1"/>
    </source>
</evidence>
<dbReference type="Gene3D" id="1.10.287.1130">
    <property type="entry name" value="CytochromE C oxidase copper chaperone"/>
    <property type="match status" value="1"/>
</dbReference>